<feature type="region of interest" description="Disordered" evidence="1">
    <location>
        <begin position="81"/>
        <end position="105"/>
    </location>
</feature>
<dbReference type="AlphaFoldDB" id="A0A9X0A7L8"/>
<dbReference type="Proteomes" id="UP001163046">
    <property type="component" value="Unassembled WGS sequence"/>
</dbReference>
<sequence length="105" mass="12035">MSMPLALHVGPSLCPVLGSNKAERQVNSRLADTSLLRTPRYYGQQLNPRRKLQTFYFDCTWNLRFPRGTLTVCPRVHHTSLKRSNRNSADLSESPVRSLPTWPLK</sequence>
<protein>
    <submittedName>
        <fullName evidence="2">Uncharacterized protein</fullName>
    </submittedName>
</protein>
<reference evidence="2" key="1">
    <citation type="submission" date="2023-01" db="EMBL/GenBank/DDBJ databases">
        <title>Genome assembly of the deep-sea coral Lophelia pertusa.</title>
        <authorList>
            <person name="Herrera S."/>
            <person name="Cordes E."/>
        </authorList>
    </citation>
    <scope>NUCLEOTIDE SEQUENCE</scope>
    <source>
        <strain evidence="2">USNM1676648</strain>
        <tissue evidence="2">Polyp</tissue>
    </source>
</reference>
<evidence type="ECO:0000313" key="2">
    <source>
        <dbReference type="EMBL" id="KAJ7394832.1"/>
    </source>
</evidence>
<keyword evidence="3" id="KW-1185">Reference proteome</keyword>
<dbReference type="EMBL" id="MU825396">
    <property type="protein sequence ID" value="KAJ7394832.1"/>
    <property type="molecule type" value="Genomic_DNA"/>
</dbReference>
<organism evidence="2 3">
    <name type="scientific">Desmophyllum pertusum</name>
    <dbReference type="NCBI Taxonomy" id="174260"/>
    <lineage>
        <taxon>Eukaryota</taxon>
        <taxon>Metazoa</taxon>
        <taxon>Cnidaria</taxon>
        <taxon>Anthozoa</taxon>
        <taxon>Hexacorallia</taxon>
        <taxon>Scleractinia</taxon>
        <taxon>Caryophylliina</taxon>
        <taxon>Caryophylliidae</taxon>
        <taxon>Desmophyllum</taxon>
    </lineage>
</organism>
<evidence type="ECO:0000313" key="3">
    <source>
        <dbReference type="Proteomes" id="UP001163046"/>
    </source>
</evidence>
<proteinExistence type="predicted"/>
<comment type="caution">
    <text evidence="2">The sequence shown here is derived from an EMBL/GenBank/DDBJ whole genome shotgun (WGS) entry which is preliminary data.</text>
</comment>
<name>A0A9X0A7L8_9CNID</name>
<gene>
    <name evidence="2" type="ORF">OS493_000667</name>
</gene>
<evidence type="ECO:0000256" key="1">
    <source>
        <dbReference type="SAM" id="MobiDB-lite"/>
    </source>
</evidence>
<accession>A0A9X0A7L8</accession>